<dbReference type="RefSeq" id="WP_068316647.1">
    <property type="nucleotide sequence ID" value="NZ_FNEK01000048.1"/>
</dbReference>
<sequence>MSNWKPPTEWYLEQFSKEGDWKHGVDAEMIARVEGAMSTEAIDAISEELKANDCPADRQKLGNLLQHWAKIELSEDSVVDPAGRLKHTRNSARSLAKRMSSLKDQLDATSGDVAYQTSRHVQHRLRVHYTMHLFDALRGTVDELLPAVQASAAEELPRGRRENTSLHASVETLREIFEYVTEKHAWRTYDPIEGAEVSAFSRYVESAFDALLGNEAPKTDSAIRTVFDERKERDAALPEHMRSFDDD</sequence>
<accession>A0A1G9DM26</accession>
<evidence type="ECO:0000313" key="2">
    <source>
        <dbReference type="Proteomes" id="UP000199382"/>
    </source>
</evidence>
<proteinExistence type="predicted"/>
<name>A0A1G9DM26_9RHOB</name>
<gene>
    <name evidence="1" type="ORF">SAMN04488026_104817</name>
</gene>
<dbReference type="AlphaFoldDB" id="A0A1G9DM26"/>
<organism evidence="1 2">
    <name type="scientific">Aliiruegeria lutimaris</name>
    <dbReference type="NCBI Taxonomy" id="571298"/>
    <lineage>
        <taxon>Bacteria</taxon>
        <taxon>Pseudomonadati</taxon>
        <taxon>Pseudomonadota</taxon>
        <taxon>Alphaproteobacteria</taxon>
        <taxon>Rhodobacterales</taxon>
        <taxon>Roseobacteraceae</taxon>
        <taxon>Aliiruegeria</taxon>
    </lineage>
</organism>
<dbReference type="EMBL" id="FNEK01000048">
    <property type="protein sequence ID" value="SDK64946.1"/>
    <property type="molecule type" value="Genomic_DNA"/>
</dbReference>
<dbReference type="Proteomes" id="UP000199382">
    <property type="component" value="Unassembled WGS sequence"/>
</dbReference>
<dbReference type="OrthoDB" id="9818514at2"/>
<protein>
    <submittedName>
        <fullName evidence="1">Uncharacterized protein</fullName>
    </submittedName>
</protein>
<evidence type="ECO:0000313" key="1">
    <source>
        <dbReference type="EMBL" id="SDK64946.1"/>
    </source>
</evidence>
<keyword evidence="2" id="KW-1185">Reference proteome</keyword>
<reference evidence="1 2" key="1">
    <citation type="submission" date="2016-10" db="EMBL/GenBank/DDBJ databases">
        <authorList>
            <person name="de Groot N.N."/>
        </authorList>
    </citation>
    <scope>NUCLEOTIDE SEQUENCE [LARGE SCALE GENOMIC DNA]</scope>
    <source>
        <strain evidence="1 2">DSM 25294</strain>
    </source>
</reference>